<proteinExistence type="predicted"/>
<evidence type="ECO:0000313" key="5">
    <source>
        <dbReference type="EMBL" id="KAJ7774622.1"/>
    </source>
</evidence>
<dbReference type="Gene3D" id="2.60.40.1970">
    <property type="entry name" value="YEATS domain"/>
    <property type="match status" value="1"/>
</dbReference>
<evidence type="ECO:0000259" key="4">
    <source>
        <dbReference type="PROSITE" id="PS51037"/>
    </source>
</evidence>
<keyword evidence="1 2" id="KW-0539">Nucleus</keyword>
<dbReference type="AlphaFoldDB" id="A0AAD7NU19"/>
<sequence>GGNPSNSSFRHIDKKQKLDSDSNSDSDSETHWNPDDVYKQDIVSDIALEIGLRQRLLETIESRISWALILQESLMNDESTGPQLLDFKDVALGALEALEAPAQILFARDEPAPPVDTRRPSMSKKLRKKPTVRAQPAKKSGKFLYIHLVNSTAPSILRCPVCMRTDFSSLQGLFNHARGTHSLGWTSHDECVRHCACELEKMQGGAVDFTYLDAGVEVGTSGVLPGLRSLFQRAVDEDEDPDLDGEMALSRTLGYHIDTPALASFLGREPVRRGVMVWDPDAVVDIDGLEDEKPRAKPRWRMPFSHRNIFKDVAMVAPASSLVPAPPEAGSPAPSLTGIPNGLPKANSRFHIVTRIVVVDRSLWLPPDQRLGSDTHKWMISVDAPSYTHHITTVLQSLSVISPTGPLITTAPPFAVIGTADRPFLARLELAFSSTGGGREPQKIVLDHWVELDCMQSPSVAQGEEQIVDIELDRRTPFLPVQSGYVPTNSRALWDMDLEKRRHTLIKIANDVTPLEAHGRGWPTVLKKLVERFPLTLQDIKGGKPPSPALPYKLAANPSQFASLVMGRKKAIEWGRATAIRDAYSDAVLGGLTEDVTRLTTADIFSWLHTNGYFPRGVETIKKEQDLQTLKTGFCRICGLAYRLHAIVSDPHQGSVKSESRSNLTPNNIGEASACHITPTEWQMKRMPMIDVSRLLPRRHRATSLAPSRMIVPLNAPLAAQAYQRPEARVRDGNWDTRAPALLAVTDPTLISAVRDLVLALKLPSLNSSSPTSTELPKFPIDPALSPAEIQADIAPYAMLSLLTRQFVRALVKTGLDVTTRDRQRAMVQIDGRARRLPGVAELFSDRERRMLTQSHILRGVVTRGWNDELGTALMGCLARSGVPLLQQRWVGPGEALGSIGIDVGQGQVSVKTEPDAGISSEKKIGAQTV</sequence>
<dbReference type="GO" id="GO:0005634">
    <property type="term" value="C:nucleus"/>
    <property type="evidence" value="ECO:0007669"/>
    <property type="project" value="UniProtKB-SubCell"/>
</dbReference>
<reference evidence="5" key="1">
    <citation type="submission" date="2023-03" db="EMBL/GenBank/DDBJ databases">
        <title>Massive genome expansion in bonnet fungi (Mycena s.s.) driven by repeated elements and novel gene families across ecological guilds.</title>
        <authorList>
            <consortium name="Lawrence Berkeley National Laboratory"/>
            <person name="Harder C.B."/>
            <person name="Miyauchi S."/>
            <person name="Viragh M."/>
            <person name="Kuo A."/>
            <person name="Thoen E."/>
            <person name="Andreopoulos B."/>
            <person name="Lu D."/>
            <person name="Skrede I."/>
            <person name="Drula E."/>
            <person name="Henrissat B."/>
            <person name="Morin E."/>
            <person name="Kohler A."/>
            <person name="Barry K."/>
            <person name="LaButti K."/>
            <person name="Morin E."/>
            <person name="Salamov A."/>
            <person name="Lipzen A."/>
            <person name="Mereny Z."/>
            <person name="Hegedus B."/>
            <person name="Baldrian P."/>
            <person name="Stursova M."/>
            <person name="Weitz H."/>
            <person name="Taylor A."/>
            <person name="Grigoriev I.V."/>
            <person name="Nagy L.G."/>
            <person name="Martin F."/>
            <person name="Kauserud H."/>
        </authorList>
    </citation>
    <scope>NUCLEOTIDE SEQUENCE</scope>
    <source>
        <strain evidence="5">CBHHK188m</strain>
    </source>
</reference>
<feature type="compositionally biased region" description="Basic residues" evidence="3">
    <location>
        <begin position="121"/>
        <end position="131"/>
    </location>
</feature>
<evidence type="ECO:0000256" key="3">
    <source>
        <dbReference type="SAM" id="MobiDB-lite"/>
    </source>
</evidence>
<organism evidence="5 6">
    <name type="scientific">Mycena maculata</name>
    <dbReference type="NCBI Taxonomy" id="230809"/>
    <lineage>
        <taxon>Eukaryota</taxon>
        <taxon>Fungi</taxon>
        <taxon>Dikarya</taxon>
        <taxon>Basidiomycota</taxon>
        <taxon>Agaricomycotina</taxon>
        <taxon>Agaricomycetes</taxon>
        <taxon>Agaricomycetidae</taxon>
        <taxon>Agaricales</taxon>
        <taxon>Marasmiineae</taxon>
        <taxon>Mycenaceae</taxon>
        <taxon>Mycena</taxon>
    </lineage>
</organism>
<name>A0AAD7NU19_9AGAR</name>
<evidence type="ECO:0000313" key="6">
    <source>
        <dbReference type="Proteomes" id="UP001215280"/>
    </source>
</evidence>
<dbReference type="InterPro" id="IPR055129">
    <property type="entry name" value="YEATS_dom"/>
</dbReference>
<feature type="region of interest" description="Disordered" evidence="3">
    <location>
        <begin position="111"/>
        <end position="131"/>
    </location>
</feature>
<dbReference type="InterPro" id="IPR055127">
    <property type="entry name" value="YEATS2_3HBD"/>
</dbReference>
<comment type="subcellular location">
    <subcellularLocation>
        <location evidence="2">Nucleus</location>
    </subcellularLocation>
</comment>
<evidence type="ECO:0000256" key="1">
    <source>
        <dbReference type="ARBA" id="ARBA00023242"/>
    </source>
</evidence>
<dbReference type="PROSITE" id="PS51037">
    <property type="entry name" value="YEATS"/>
    <property type="match status" value="1"/>
</dbReference>
<accession>A0AAD7NU19</accession>
<feature type="region of interest" description="Disordered" evidence="3">
    <location>
        <begin position="1"/>
        <end position="35"/>
    </location>
</feature>
<dbReference type="InterPro" id="IPR038704">
    <property type="entry name" value="YEAST_sf"/>
</dbReference>
<protein>
    <recommendedName>
        <fullName evidence="4">YEATS domain-containing protein</fullName>
    </recommendedName>
</protein>
<dbReference type="Pfam" id="PF22951">
    <property type="entry name" value="3HBD"/>
    <property type="match status" value="1"/>
</dbReference>
<comment type="caution">
    <text evidence="5">The sequence shown here is derived from an EMBL/GenBank/DDBJ whole genome shotgun (WGS) entry which is preliminary data.</text>
</comment>
<dbReference type="Proteomes" id="UP001215280">
    <property type="component" value="Unassembled WGS sequence"/>
</dbReference>
<gene>
    <name evidence="5" type="ORF">DFH07DRAFT_986648</name>
</gene>
<feature type="non-terminal residue" evidence="5">
    <location>
        <position position="930"/>
    </location>
</feature>
<evidence type="ECO:0000256" key="2">
    <source>
        <dbReference type="PROSITE-ProRule" id="PRU00376"/>
    </source>
</evidence>
<keyword evidence="6" id="KW-1185">Reference proteome</keyword>
<dbReference type="EMBL" id="JARJLG010000015">
    <property type="protein sequence ID" value="KAJ7774622.1"/>
    <property type="molecule type" value="Genomic_DNA"/>
</dbReference>
<feature type="domain" description="YEATS" evidence="4">
    <location>
        <begin position="346"/>
        <end position="482"/>
    </location>
</feature>